<gene>
    <name evidence="1" type="ORF">QCA50_003848</name>
</gene>
<dbReference type="AlphaFoldDB" id="A0AAW0GM60"/>
<evidence type="ECO:0000313" key="1">
    <source>
        <dbReference type="EMBL" id="KAK7692224.1"/>
    </source>
</evidence>
<name>A0AAW0GM60_9APHY</name>
<comment type="caution">
    <text evidence="1">The sequence shown here is derived from an EMBL/GenBank/DDBJ whole genome shotgun (WGS) entry which is preliminary data.</text>
</comment>
<organism evidence="1 2">
    <name type="scientific">Cerrena zonata</name>
    <dbReference type="NCBI Taxonomy" id="2478898"/>
    <lineage>
        <taxon>Eukaryota</taxon>
        <taxon>Fungi</taxon>
        <taxon>Dikarya</taxon>
        <taxon>Basidiomycota</taxon>
        <taxon>Agaricomycotina</taxon>
        <taxon>Agaricomycetes</taxon>
        <taxon>Polyporales</taxon>
        <taxon>Cerrenaceae</taxon>
        <taxon>Cerrena</taxon>
    </lineage>
</organism>
<protein>
    <submittedName>
        <fullName evidence="1">Uncharacterized protein</fullName>
    </submittedName>
</protein>
<keyword evidence="2" id="KW-1185">Reference proteome</keyword>
<proteinExistence type="predicted"/>
<evidence type="ECO:0000313" key="2">
    <source>
        <dbReference type="Proteomes" id="UP001385951"/>
    </source>
</evidence>
<dbReference type="EMBL" id="JASBNA010000004">
    <property type="protein sequence ID" value="KAK7692224.1"/>
    <property type="molecule type" value="Genomic_DNA"/>
</dbReference>
<accession>A0AAW0GM60</accession>
<dbReference type="Proteomes" id="UP001385951">
    <property type="component" value="Unassembled WGS sequence"/>
</dbReference>
<reference evidence="1 2" key="1">
    <citation type="submission" date="2022-09" db="EMBL/GenBank/DDBJ databases">
        <authorList>
            <person name="Palmer J.M."/>
        </authorList>
    </citation>
    <scope>NUCLEOTIDE SEQUENCE [LARGE SCALE GENOMIC DNA]</scope>
    <source>
        <strain evidence="1 2">DSM 7382</strain>
    </source>
</reference>
<sequence>MGVPFIKNTYAAFDFGDETSQNANTPFVRMVATTTPEDAEKEFRKARPFQISVHRKLLEKSASRSGPKDGDTR</sequence>